<dbReference type="Proteomes" id="UP000053989">
    <property type="component" value="Unassembled WGS sequence"/>
</dbReference>
<evidence type="ECO:0000313" key="2">
    <source>
        <dbReference type="EMBL" id="KIM51080.1"/>
    </source>
</evidence>
<dbReference type="OrthoDB" id="1918at2759"/>
<proteinExistence type="predicted"/>
<reference evidence="3" key="2">
    <citation type="submission" date="2015-01" db="EMBL/GenBank/DDBJ databases">
        <title>Evolutionary Origins and Diversification of the Mycorrhizal Mutualists.</title>
        <authorList>
            <consortium name="DOE Joint Genome Institute"/>
            <consortium name="Mycorrhizal Genomics Consortium"/>
            <person name="Kohler A."/>
            <person name="Kuo A."/>
            <person name="Nagy L.G."/>
            <person name="Floudas D."/>
            <person name="Copeland A."/>
            <person name="Barry K.W."/>
            <person name="Cichocki N."/>
            <person name="Veneault-Fourrey C."/>
            <person name="LaButti K."/>
            <person name="Lindquist E.A."/>
            <person name="Lipzen A."/>
            <person name="Lundell T."/>
            <person name="Morin E."/>
            <person name="Murat C."/>
            <person name="Riley R."/>
            <person name="Ohm R."/>
            <person name="Sun H."/>
            <person name="Tunlid A."/>
            <person name="Henrissat B."/>
            <person name="Grigoriev I.V."/>
            <person name="Hibbett D.S."/>
            <person name="Martin F."/>
        </authorList>
    </citation>
    <scope>NUCLEOTIDE SEQUENCE [LARGE SCALE GENOMIC DNA]</scope>
    <source>
        <strain evidence="3">Foug A</strain>
    </source>
</reference>
<feature type="compositionally biased region" description="Pro residues" evidence="1">
    <location>
        <begin position="293"/>
        <end position="305"/>
    </location>
</feature>
<dbReference type="HOGENOM" id="CLU_005984_0_0_1"/>
<protein>
    <recommendedName>
        <fullName evidence="4">Rgp1-domain-containing protein</fullName>
    </recommendedName>
</protein>
<gene>
    <name evidence="2" type="ORF">SCLCIDRAFT_1224868</name>
</gene>
<dbReference type="EMBL" id="KN822287">
    <property type="protein sequence ID" value="KIM51080.1"/>
    <property type="molecule type" value="Genomic_DNA"/>
</dbReference>
<evidence type="ECO:0000313" key="3">
    <source>
        <dbReference type="Proteomes" id="UP000053989"/>
    </source>
</evidence>
<feature type="region of interest" description="Disordered" evidence="1">
    <location>
        <begin position="240"/>
        <end position="308"/>
    </location>
</feature>
<feature type="region of interest" description="Disordered" evidence="1">
    <location>
        <begin position="823"/>
        <end position="842"/>
    </location>
</feature>
<feature type="region of interest" description="Disordered" evidence="1">
    <location>
        <begin position="168"/>
        <end position="204"/>
    </location>
</feature>
<dbReference type="STRING" id="1036808.A0A0C3CR57"/>
<accession>A0A0C3CR57</accession>
<dbReference type="InParanoid" id="A0A0C3CR57"/>
<dbReference type="InterPro" id="IPR014848">
    <property type="entry name" value="Rgp1"/>
</dbReference>
<name>A0A0C3CR57_9AGAM</name>
<feature type="region of interest" description="Disordered" evidence="1">
    <location>
        <begin position="211"/>
        <end position="230"/>
    </location>
</feature>
<evidence type="ECO:0000256" key="1">
    <source>
        <dbReference type="SAM" id="MobiDB-lite"/>
    </source>
</evidence>
<dbReference type="PANTHER" id="PTHR12507">
    <property type="entry name" value="REDUCED GROWTH PHENOTYPE 1 RGP1, YEAST -RELATED"/>
    <property type="match status" value="1"/>
</dbReference>
<evidence type="ECO:0008006" key="4">
    <source>
        <dbReference type="Google" id="ProtNLM"/>
    </source>
</evidence>
<feature type="compositionally biased region" description="Polar residues" evidence="1">
    <location>
        <begin position="80"/>
        <end position="90"/>
    </location>
</feature>
<sequence>MSADDVATLDVDSAIRVQVTPSQASYFAGEEFTVTITFTNTRTPESPKPRNTHRRGAHSISSAPLARPPTSPGHPRATALPNTFTRTPSNGCDVPTRKRLIGQGGAGTTSTTKGAQDVKGVLEQRRQNLLEKSRSLSVDIPARELLKNDAENEKNGRPQYVRAYSEFSEVGGERLPPTVASPSPLPRTTDFQLPPHHPHARKQSVLDGQAQLSEVPAPPPPPALASSSTSTFSLALDPIAESPATPYSGSPCPRSPPLNGGSRHTPPLKRESQMYPRSAQPSGKTPHLNLGHGPPPAPGPRPTALPRPSTTELILYSYAQLLGTVSITPLAGASMSQEHEKTLNGLRMRLLKRPIVGGGSMDITSRQRVPERKRTHSRASSLTSGLLSLLTPSSASVPSSPIASSSAPPWKMGSSRTLAGASSVLANGDSQEDVDPEMPLPTFEVPPSMLAVDLSLAPGESHTYTYSVMLPANLPPTFRGRALKLSYELVIGTCRANASAMRSSSSLGPTGASSISRVMKVPIRVYNNVTVGNMPGSYDLLWPMTRPRISPEFAPRVVDGHANGTNKIPLPAKESLNELRSYGQRLLGTFHSTELAALERHIEADGGAWTGCREAVEILTRNPKKVSYDVNKDGVKVAVLTFPKSAYRLGETVLGVVEINEPWTRSRVLSLSAMLEAQERLPGPIATAGNTRHMRRVHAEHHASFVASTLRTTFSLDIPSDASPSLQVHIGDDHPKGMPGSVGGLVWRVRLCLLVAVASQGDANGVLLKSLVRDGPAGEWGIPYRASPTIAPMERLKEPEDRTTQSSPWTQFLMTSFLGSGERRYHDGDEENGEQERGWAEQEDGWQEIKVETVECDVPITVWPGNTAFKAMDVVFDV</sequence>
<keyword evidence="3" id="KW-1185">Reference proteome</keyword>
<feature type="compositionally biased region" description="Low complexity" evidence="1">
    <location>
        <begin position="378"/>
        <end position="409"/>
    </location>
</feature>
<dbReference type="Pfam" id="PF08737">
    <property type="entry name" value="Rgp1"/>
    <property type="match status" value="2"/>
</dbReference>
<dbReference type="AlphaFoldDB" id="A0A0C3CR57"/>
<feature type="region of interest" description="Disordered" evidence="1">
    <location>
        <begin position="39"/>
        <end position="94"/>
    </location>
</feature>
<reference evidence="2 3" key="1">
    <citation type="submission" date="2014-04" db="EMBL/GenBank/DDBJ databases">
        <authorList>
            <consortium name="DOE Joint Genome Institute"/>
            <person name="Kuo A."/>
            <person name="Kohler A."/>
            <person name="Nagy L.G."/>
            <person name="Floudas D."/>
            <person name="Copeland A."/>
            <person name="Barry K.W."/>
            <person name="Cichocki N."/>
            <person name="Veneault-Fourrey C."/>
            <person name="LaButti K."/>
            <person name="Lindquist E.A."/>
            <person name="Lipzen A."/>
            <person name="Lundell T."/>
            <person name="Morin E."/>
            <person name="Murat C."/>
            <person name="Sun H."/>
            <person name="Tunlid A."/>
            <person name="Henrissat B."/>
            <person name="Grigoriev I.V."/>
            <person name="Hibbett D.S."/>
            <person name="Martin F."/>
            <person name="Nordberg H.P."/>
            <person name="Cantor M.N."/>
            <person name="Hua S.X."/>
        </authorList>
    </citation>
    <scope>NUCLEOTIDE SEQUENCE [LARGE SCALE GENOMIC DNA]</scope>
    <source>
        <strain evidence="2 3">Foug A</strain>
    </source>
</reference>
<organism evidence="2 3">
    <name type="scientific">Scleroderma citrinum Foug A</name>
    <dbReference type="NCBI Taxonomy" id="1036808"/>
    <lineage>
        <taxon>Eukaryota</taxon>
        <taxon>Fungi</taxon>
        <taxon>Dikarya</taxon>
        <taxon>Basidiomycota</taxon>
        <taxon>Agaricomycotina</taxon>
        <taxon>Agaricomycetes</taxon>
        <taxon>Agaricomycetidae</taxon>
        <taxon>Boletales</taxon>
        <taxon>Sclerodermatineae</taxon>
        <taxon>Sclerodermataceae</taxon>
        <taxon>Scleroderma</taxon>
    </lineage>
</organism>
<feature type="region of interest" description="Disordered" evidence="1">
    <location>
        <begin position="357"/>
        <end position="415"/>
    </location>
</feature>